<feature type="region of interest" description="Disordered" evidence="8">
    <location>
        <begin position="80"/>
        <end position="104"/>
    </location>
</feature>
<dbReference type="SUPFAM" id="SSF54001">
    <property type="entry name" value="Cysteine proteinases"/>
    <property type="match status" value="1"/>
</dbReference>
<dbReference type="GO" id="GO:0006508">
    <property type="term" value="P:proteolysis"/>
    <property type="evidence" value="ECO:0007669"/>
    <property type="project" value="UniProtKB-KW"/>
</dbReference>
<dbReference type="PANTHER" id="PTHR24006:SF888">
    <property type="entry name" value="UBIQUITIN CARBOXYL-TERMINAL HYDROLASE 30"/>
    <property type="match status" value="1"/>
</dbReference>
<feature type="region of interest" description="Disordered" evidence="8">
    <location>
        <begin position="1322"/>
        <end position="1341"/>
    </location>
</feature>
<feature type="region of interest" description="Disordered" evidence="8">
    <location>
        <begin position="180"/>
        <end position="419"/>
    </location>
</feature>
<dbReference type="FunCoup" id="A0A067PZI9">
    <property type="interactions" value="45"/>
</dbReference>
<gene>
    <name evidence="10" type="ORF">JAAARDRAFT_32498</name>
</gene>
<feature type="compositionally biased region" description="Low complexity" evidence="8">
    <location>
        <begin position="82"/>
        <end position="93"/>
    </location>
</feature>
<evidence type="ECO:0000256" key="1">
    <source>
        <dbReference type="ARBA" id="ARBA00000707"/>
    </source>
</evidence>
<evidence type="ECO:0000256" key="2">
    <source>
        <dbReference type="ARBA" id="ARBA00009085"/>
    </source>
</evidence>
<keyword evidence="6" id="KW-0378">Hydrolase</keyword>
<feature type="compositionally biased region" description="Polar residues" evidence="8">
    <location>
        <begin position="802"/>
        <end position="815"/>
    </location>
</feature>
<dbReference type="InParanoid" id="A0A067PZI9"/>
<dbReference type="STRING" id="933084.A0A067PZI9"/>
<feature type="compositionally biased region" description="Low complexity" evidence="8">
    <location>
        <begin position="1322"/>
        <end position="1333"/>
    </location>
</feature>
<keyword evidence="7" id="KW-0788">Thiol protease</keyword>
<evidence type="ECO:0000313" key="10">
    <source>
        <dbReference type="EMBL" id="KDQ60124.1"/>
    </source>
</evidence>
<dbReference type="OrthoDB" id="420187at2759"/>
<feature type="domain" description="USP" evidence="9">
    <location>
        <begin position="41"/>
        <end position="1378"/>
    </location>
</feature>
<evidence type="ECO:0000259" key="9">
    <source>
        <dbReference type="PROSITE" id="PS50235"/>
    </source>
</evidence>
<dbReference type="Pfam" id="PF00443">
    <property type="entry name" value="UCH"/>
    <property type="match status" value="2"/>
</dbReference>
<name>A0A067PZI9_9AGAM</name>
<organism evidence="10 11">
    <name type="scientific">Jaapia argillacea MUCL 33604</name>
    <dbReference type="NCBI Taxonomy" id="933084"/>
    <lineage>
        <taxon>Eukaryota</taxon>
        <taxon>Fungi</taxon>
        <taxon>Dikarya</taxon>
        <taxon>Basidiomycota</taxon>
        <taxon>Agaricomycotina</taxon>
        <taxon>Agaricomycetes</taxon>
        <taxon>Agaricomycetidae</taxon>
        <taxon>Jaapiales</taxon>
        <taxon>Jaapiaceae</taxon>
        <taxon>Jaapia</taxon>
    </lineage>
</organism>
<evidence type="ECO:0000256" key="6">
    <source>
        <dbReference type="ARBA" id="ARBA00022801"/>
    </source>
</evidence>
<evidence type="ECO:0000256" key="7">
    <source>
        <dbReference type="ARBA" id="ARBA00022807"/>
    </source>
</evidence>
<feature type="compositionally biased region" description="Basic and acidic residues" evidence="8">
    <location>
        <begin position="726"/>
        <end position="746"/>
    </location>
</feature>
<feature type="compositionally biased region" description="Low complexity" evidence="8">
    <location>
        <begin position="1137"/>
        <end position="1166"/>
    </location>
</feature>
<feature type="compositionally biased region" description="Low complexity" evidence="8">
    <location>
        <begin position="1186"/>
        <end position="1197"/>
    </location>
</feature>
<feature type="compositionally biased region" description="Low complexity" evidence="8">
    <location>
        <begin position="203"/>
        <end position="259"/>
    </location>
</feature>
<dbReference type="InterPro" id="IPR038765">
    <property type="entry name" value="Papain-like_cys_pep_sf"/>
</dbReference>
<feature type="compositionally biased region" description="Acidic residues" evidence="8">
    <location>
        <begin position="615"/>
        <end position="625"/>
    </location>
</feature>
<comment type="similarity">
    <text evidence="2">Belongs to the peptidase C19 family.</text>
</comment>
<evidence type="ECO:0000313" key="11">
    <source>
        <dbReference type="Proteomes" id="UP000027265"/>
    </source>
</evidence>
<proteinExistence type="inferred from homology"/>
<sequence length="1378" mass="147209">MLRPAYGSSTVTKSKKTPSPQEIYKARKQREEDEKDAFLPPGLINHGNTCFMNSVLQGLAATRLLYDLAHFTPIPPNLVDATSTPPISPRRSPQLTNGHGFGGEEERAWVEGMPVGDVFLKMMLRAWDSQAERRRECMSPRELLSVIGKKYDQYLDFRQQDAHEFLRHLLDAMRMEELDIIKQRQPPPPKKSRRNRRDRSRKVVVASSSLPSVSSAQPTLSSTQPTLSSTQPSLSSTQPTSSSTQPSLSSTQPSSSTQPPQLPQAPLPLIPEPQRAASLPEPLRNPTSIPQTSTSLPLQAPPASDLLQPLAPTSISDPPHPPASISDPPLAPPSIPDLPPTSDAEEVPNLSGEQAPADSGGQASSSSLDPTPSASTEPPPTQHPQPTSQPVQNPSSPSLTQTSQPQPPPSVPLPLSSEPLASFPDMLFGGHLTSLLICEKCKHISSTYEPFNDLSLSLKPEDYVRGRKRERLKRLAKKFRIGGSSGKGEGKEKKGLVGLGISSSSTSGAGISSTSGAGISVGAGVSGTTLGRTATSTGGKPISIGPLPTRFGRSSSVPPSPSRISTDFVGEGEGDVPVNEGRRRRSVETGRLDGGGSDGEGAVEGGVGSAGEVGEASEEAREEEVEMKGGKGEVKEGAEDVGLEGRRGREREREVGFVDQAKPEKTKKEKEKLDVKGKDKEKLDVKGKDKDKEEDGWVKLGRRISTTMGLGKWDKDKRGRSKERGRRSVDAERSVEKVNEVDEKEGVGSVVSTSSVPPPLPTKDSIPGGQETAPPSSVAELAVRPRDFAPRVPSPLPVVASSADSTLSTAPSTSIPRIPMIKRASSPSVPGKPTKTPRPPKLTREESAYLRRILADIPLHNSSPFTLFRTPSFTGTNPTHSPTPLPTSNIAHSLWAKLGQITSVEECLRLFTAVEVLEGENMVGCRRCWKIANGKLSEVKRRSKDDEGEVGVDGLEEDSEDSDSGEPEPEPEETVGEVVGPSVPPSPVPSENLSDATSTISFGARSAPLPTESEKLEGSSSESQTPHFPSLPLDGRTTPFASSPELPIPSFGGLPIPVISTTEVDNASSPIPSESTKDSLASVVSPKLSQLERLRDSPAASSSKDSLQAPKVKYGQSSQRTGKKERESSSSSDDESSSGSDTDASGSTSFTDTSLVASPAASPSASQERIDGVPSSTSHTLVPDNSSSSSATSIPRSKQVILRRAYKRYLIATPPPVLVIHLKRFQQVSRNPMMSFSSGFKKLDDYVSFPEFLDLQPFLAPKKEDFGLGKKGKGGMIGKVDGKGKADGGRCMYRLYAVVVHIGNMLGGHYVAYTALPTDTPSTAKSTEASSASPVQPEAHSSEKAPRKWAYISDTVVRLTTLDEVLKARAYLCMYERI</sequence>
<dbReference type="PANTHER" id="PTHR24006">
    <property type="entry name" value="UBIQUITIN CARBOXYL-TERMINAL HYDROLASE"/>
    <property type="match status" value="1"/>
</dbReference>
<dbReference type="InterPro" id="IPR001394">
    <property type="entry name" value="Peptidase_C19_UCH"/>
</dbReference>
<dbReference type="PROSITE" id="PS00973">
    <property type="entry name" value="USP_2"/>
    <property type="match status" value="1"/>
</dbReference>
<dbReference type="InterPro" id="IPR028889">
    <property type="entry name" value="USP"/>
</dbReference>
<dbReference type="InterPro" id="IPR050164">
    <property type="entry name" value="Peptidase_C19"/>
</dbReference>
<keyword evidence="5" id="KW-0833">Ubl conjugation pathway</keyword>
<dbReference type="GO" id="GO:0005634">
    <property type="term" value="C:nucleus"/>
    <property type="evidence" value="ECO:0007669"/>
    <property type="project" value="TreeGrafter"/>
</dbReference>
<dbReference type="EMBL" id="KL197714">
    <property type="protein sequence ID" value="KDQ60124.1"/>
    <property type="molecule type" value="Genomic_DNA"/>
</dbReference>
<feature type="compositionally biased region" description="Acidic residues" evidence="8">
    <location>
        <begin position="946"/>
        <end position="975"/>
    </location>
</feature>
<feature type="region of interest" description="Disordered" evidence="8">
    <location>
        <begin position="1"/>
        <end position="23"/>
    </location>
</feature>
<dbReference type="GO" id="GO:0016579">
    <property type="term" value="P:protein deubiquitination"/>
    <property type="evidence" value="ECO:0007669"/>
    <property type="project" value="InterPro"/>
</dbReference>
<feature type="compositionally biased region" description="Basic residues" evidence="8">
    <location>
        <begin position="190"/>
        <end position="202"/>
    </location>
</feature>
<keyword evidence="11" id="KW-1185">Reference proteome</keyword>
<feature type="compositionally biased region" description="Low complexity" evidence="8">
    <location>
        <begin position="363"/>
        <end position="376"/>
    </location>
</feature>
<dbReference type="InterPro" id="IPR018200">
    <property type="entry name" value="USP_CS"/>
</dbReference>
<dbReference type="HOGENOM" id="CLU_003952_0_0_1"/>
<feature type="compositionally biased region" description="Pro residues" evidence="8">
    <location>
        <begin position="329"/>
        <end position="339"/>
    </location>
</feature>
<feature type="compositionally biased region" description="Basic and acidic residues" evidence="8">
    <location>
        <begin position="626"/>
        <end position="697"/>
    </location>
</feature>
<evidence type="ECO:0000256" key="4">
    <source>
        <dbReference type="ARBA" id="ARBA00022670"/>
    </source>
</evidence>
<feature type="region of interest" description="Disordered" evidence="8">
    <location>
        <begin position="940"/>
        <end position="1197"/>
    </location>
</feature>
<feature type="compositionally biased region" description="Polar residues" evidence="8">
    <location>
        <begin position="1059"/>
        <end position="1074"/>
    </location>
</feature>
<feature type="compositionally biased region" description="Polar residues" evidence="8">
    <location>
        <begin position="1174"/>
        <end position="1185"/>
    </location>
</feature>
<feature type="compositionally biased region" description="Pro residues" evidence="8">
    <location>
        <begin position="260"/>
        <end position="271"/>
    </location>
</feature>
<feature type="compositionally biased region" description="Gly residues" evidence="8">
    <location>
        <begin position="592"/>
        <end position="611"/>
    </location>
</feature>
<feature type="compositionally biased region" description="Low complexity" evidence="8">
    <location>
        <begin position="384"/>
        <end position="404"/>
    </location>
</feature>
<evidence type="ECO:0000256" key="5">
    <source>
        <dbReference type="ARBA" id="ARBA00022786"/>
    </source>
</evidence>
<accession>A0A067PZI9</accession>
<dbReference type="PROSITE" id="PS50235">
    <property type="entry name" value="USP_3"/>
    <property type="match status" value="1"/>
</dbReference>
<dbReference type="Proteomes" id="UP000027265">
    <property type="component" value="Unassembled WGS sequence"/>
</dbReference>
<dbReference type="EC" id="3.4.19.12" evidence="3"/>
<keyword evidence="4" id="KW-0645">Protease</keyword>
<dbReference type="GO" id="GO:0004843">
    <property type="term" value="F:cysteine-type deubiquitinase activity"/>
    <property type="evidence" value="ECO:0007669"/>
    <property type="project" value="UniProtKB-EC"/>
</dbReference>
<dbReference type="Gene3D" id="3.90.70.10">
    <property type="entry name" value="Cysteine proteinases"/>
    <property type="match status" value="3"/>
</dbReference>
<protein>
    <recommendedName>
        <fullName evidence="3">ubiquitinyl hydrolase 1</fullName>
        <ecNumber evidence="3">3.4.19.12</ecNumber>
    </recommendedName>
</protein>
<evidence type="ECO:0000256" key="3">
    <source>
        <dbReference type="ARBA" id="ARBA00012759"/>
    </source>
</evidence>
<dbReference type="PROSITE" id="PS00972">
    <property type="entry name" value="USP_1"/>
    <property type="match status" value="1"/>
</dbReference>
<evidence type="ECO:0000256" key="8">
    <source>
        <dbReference type="SAM" id="MobiDB-lite"/>
    </source>
</evidence>
<reference evidence="11" key="1">
    <citation type="journal article" date="2014" name="Proc. Natl. Acad. Sci. U.S.A.">
        <title>Extensive sampling of basidiomycete genomes demonstrates inadequacy of the white-rot/brown-rot paradigm for wood decay fungi.</title>
        <authorList>
            <person name="Riley R."/>
            <person name="Salamov A.A."/>
            <person name="Brown D.W."/>
            <person name="Nagy L.G."/>
            <person name="Floudas D."/>
            <person name="Held B.W."/>
            <person name="Levasseur A."/>
            <person name="Lombard V."/>
            <person name="Morin E."/>
            <person name="Otillar R."/>
            <person name="Lindquist E.A."/>
            <person name="Sun H."/>
            <person name="LaButti K.M."/>
            <person name="Schmutz J."/>
            <person name="Jabbour D."/>
            <person name="Luo H."/>
            <person name="Baker S.E."/>
            <person name="Pisabarro A.G."/>
            <person name="Walton J.D."/>
            <person name="Blanchette R.A."/>
            <person name="Henrissat B."/>
            <person name="Martin F."/>
            <person name="Cullen D."/>
            <person name="Hibbett D.S."/>
            <person name="Grigoriev I.V."/>
        </authorList>
    </citation>
    <scope>NUCLEOTIDE SEQUENCE [LARGE SCALE GENOMIC DNA]</scope>
    <source>
        <strain evidence="11">MUCL 33604</strain>
    </source>
</reference>
<dbReference type="GO" id="GO:0005829">
    <property type="term" value="C:cytosol"/>
    <property type="evidence" value="ECO:0007669"/>
    <property type="project" value="TreeGrafter"/>
</dbReference>
<feature type="compositionally biased region" description="Polar residues" evidence="8">
    <location>
        <begin position="285"/>
        <end position="297"/>
    </location>
</feature>
<feature type="compositionally biased region" description="Polar residues" evidence="8">
    <location>
        <begin position="992"/>
        <end position="1001"/>
    </location>
</feature>
<feature type="region of interest" description="Disordered" evidence="8">
    <location>
        <begin position="531"/>
        <end position="844"/>
    </location>
</feature>
<comment type="catalytic activity">
    <reaction evidence="1">
        <text>Thiol-dependent hydrolysis of ester, thioester, amide, peptide and isopeptide bonds formed by the C-terminal Gly of ubiquitin (a 76-residue protein attached to proteins as an intracellular targeting signal).</text>
        <dbReference type="EC" id="3.4.19.12"/>
    </reaction>
</comment>